<evidence type="ECO:0000256" key="1">
    <source>
        <dbReference type="ARBA" id="ARBA00004651"/>
    </source>
</evidence>
<gene>
    <name evidence="11" type="ORF">WG929_06430</name>
</gene>
<dbReference type="InterPro" id="IPR003594">
    <property type="entry name" value="HATPase_dom"/>
</dbReference>
<evidence type="ECO:0000259" key="10">
    <source>
        <dbReference type="PROSITE" id="PS50109"/>
    </source>
</evidence>
<dbReference type="Pfam" id="PF07730">
    <property type="entry name" value="HisKA_3"/>
    <property type="match status" value="1"/>
</dbReference>
<evidence type="ECO:0000256" key="9">
    <source>
        <dbReference type="SAM" id="Phobius"/>
    </source>
</evidence>
<keyword evidence="7" id="KW-0902">Two-component regulatory system</keyword>
<accession>A0ABW8NGF6</accession>
<keyword evidence="4 9" id="KW-0812">Transmembrane</keyword>
<proteinExistence type="predicted"/>
<dbReference type="InterPro" id="IPR004010">
    <property type="entry name" value="Double_Cache_2"/>
</dbReference>
<name>A0ABW8NGF6_9GAMM</name>
<dbReference type="Gene3D" id="3.30.565.10">
    <property type="entry name" value="Histidine kinase-like ATPase, C-terminal domain"/>
    <property type="match status" value="1"/>
</dbReference>
<evidence type="ECO:0000256" key="6">
    <source>
        <dbReference type="ARBA" id="ARBA00022989"/>
    </source>
</evidence>
<keyword evidence="5" id="KW-0418">Kinase</keyword>
<keyword evidence="8 9" id="KW-0472">Membrane</keyword>
<dbReference type="CDD" id="cd18774">
    <property type="entry name" value="PDC2_HK_sensor"/>
    <property type="match status" value="1"/>
</dbReference>
<dbReference type="Gene3D" id="1.20.5.1930">
    <property type="match status" value="1"/>
</dbReference>
<keyword evidence="6 9" id="KW-1133">Transmembrane helix</keyword>
<dbReference type="PANTHER" id="PTHR24421">
    <property type="entry name" value="NITRATE/NITRITE SENSOR PROTEIN NARX-RELATED"/>
    <property type="match status" value="1"/>
</dbReference>
<dbReference type="InterPro" id="IPR005467">
    <property type="entry name" value="His_kinase_dom"/>
</dbReference>
<dbReference type="InterPro" id="IPR036890">
    <property type="entry name" value="HATPase_C_sf"/>
</dbReference>
<dbReference type="PROSITE" id="PS50109">
    <property type="entry name" value="HIS_KIN"/>
    <property type="match status" value="1"/>
</dbReference>
<dbReference type="Pfam" id="PF02518">
    <property type="entry name" value="HATPase_c"/>
    <property type="match status" value="1"/>
</dbReference>
<keyword evidence="3" id="KW-0808">Transferase</keyword>
<protein>
    <submittedName>
        <fullName evidence="11">Cache domain-containing protein</fullName>
    </submittedName>
</protein>
<dbReference type="SUPFAM" id="SSF55874">
    <property type="entry name" value="ATPase domain of HSP90 chaperone/DNA topoisomerase II/histidine kinase"/>
    <property type="match status" value="1"/>
</dbReference>
<evidence type="ECO:0000256" key="5">
    <source>
        <dbReference type="ARBA" id="ARBA00022777"/>
    </source>
</evidence>
<dbReference type="Pfam" id="PF08269">
    <property type="entry name" value="dCache_2"/>
    <property type="match status" value="1"/>
</dbReference>
<keyword evidence="2" id="KW-1003">Cell membrane</keyword>
<evidence type="ECO:0000256" key="7">
    <source>
        <dbReference type="ARBA" id="ARBA00023012"/>
    </source>
</evidence>
<evidence type="ECO:0000313" key="12">
    <source>
        <dbReference type="Proteomes" id="UP001620597"/>
    </source>
</evidence>
<evidence type="ECO:0000313" key="11">
    <source>
        <dbReference type="EMBL" id="MFK4752039.1"/>
    </source>
</evidence>
<feature type="domain" description="Histidine kinase" evidence="10">
    <location>
        <begin position="257"/>
        <end position="449"/>
    </location>
</feature>
<comment type="caution">
    <text evidence="11">The sequence shown here is derived from an EMBL/GenBank/DDBJ whole genome shotgun (WGS) entry which is preliminary data.</text>
</comment>
<dbReference type="SMART" id="SM01049">
    <property type="entry name" value="Cache_2"/>
    <property type="match status" value="1"/>
</dbReference>
<dbReference type="InterPro" id="IPR011712">
    <property type="entry name" value="Sig_transdc_His_kin_sub3_dim/P"/>
</dbReference>
<dbReference type="Proteomes" id="UP001620597">
    <property type="component" value="Unassembled WGS sequence"/>
</dbReference>
<dbReference type="InterPro" id="IPR033480">
    <property type="entry name" value="sCache_2"/>
</dbReference>
<evidence type="ECO:0000256" key="3">
    <source>
        <dbReference type="ARBA" id="ARBA00022679"/>
    </source>
</evidence>
<sequence>MNLSLKAKILLLTVLPLIALSLTISWMYQRQAKELAQQQVDIFEENLMASRREALKNHVHLAMNSISPVLEQLDGGLERSIAEYQIKHQLRGMRYGSDGYFFAYTPDGINLVHPTQPNLEGQDLIGLQDENGQFVIRDLLNIAKAGGGYYQYLWRKPTDGNDVNKLSYVVQIPELGWMMGTGLYVDDIAKEIALMKQKVASNVRNSVWASTILLIVTLSTVVLIVTLVNMHTTQLADQHLQQLANRFVTFQVIQRRHFARELHDGINQLLVSAKLRLNLADKQWPDRQALEHQTKAVEQLNIAIQEIRRISHHLRPVLLDDLGLEAALHGLLDELEEQSHIDTRRRIRLPRERLPDAIEMTLYRVVQEAITNIRKHARATQVTLSLTASFQQLVLTMGDNGCGFASDEDASGIGLMNMRERVELLGGKFSVRSRRTKGTLVKAAFLLNPEPELARGPVLSKEPK</sequence>
<feature type="transmembrane region" description="Helical" evidence="9">
    <location>
        <begin position="207"/>
        <end position="228"/>
    </location>
</feature>
<dbReference type="EMBL" id="JBBKTX010000006">
    <property type="protein sequence ID" value="MFK4752039.1"/>
    <property type="molecule type" value="Genomic_DNA"/>
</dbReference>
<dbReference type="RefSeq" id="WP_416205378.1">
    <property type="nucleotide sequence ID" value="NZ_JBBKTX010000006.1"/>
</dbReference>
<reference evidence="11 12" key="1">
    <citation type="submission" date="2024-03" db="EMBL/GenBank/DDBJ databases">
        <title>High-quality draft genome sequence of Oceanobacter sp. wDCs-4.</title>
        <authorList>
            <person name="Dong C."/>
        </authorList>
    </citation>
    <scope>NUCLEOTIDE SEQUENCE [LARGE SCALE GENOMIC DNA]</scope>
    <source>
        <strain evidence="12">wDCs-4</strain>
    </source>
</reference>
<dbReference type="Gene3D" id="3.30.450.20">
    <property type="entry name" value="PAS domain"/>
    <property type="match status" value="1"/>
</dbReference>
<comment type="subcellular location">
    <subcellularLocation>
        <location evidence="1">Cell membrane</location>
        <topology evidence="1">Multi-pass membrane protein</topology>
    </subcellularLocation>
</comment>
<evidence type="ECO:0000256" key="4">
    <source>
        <dbReference type="ARBA" id="ARBA00022692"/>
    </source>
</evidence>
<dbReference type="PANTHER" id="PTHR24421:SF59">
    <property type="entry name" value="OXYGEN SENSOR HISTIDINE KINASE NREB"/>
    <property type="match status" value="1"/>
</dbReference>
<dbReference type="CDD" id="cd16917">
    <property type="entry name" value="HATPase_UhpB-NarQ-NarX-like"/>
    <property type="match status" value="1"/>
</dbReference>
<dbReference type="InterPro" id="IPR050482">
    <property type="entry name" value="Sensor_HK_TwoCompSys"/>
</dbReference>
<evidence type="ECO:0000256" key="2">
    <source>
        <dbReference type="ARBA" id="ARBA00022475"/>
    </source>
</evidence>
<evidence type="ECO:0000256" key="8">
    <source>
        <dbReference type="ARBA" id="ARBA00023136"/>
    </source>
</evidence>
<keyword evidence="12" id="KW-1185">Reference proteome</keyword>
<organism evidence="11 12">
    <name type="scientific">Oceanobacter antarcticus</name>
    <dbReference type="NCBI Taxonomy" id="3133425"/>
    <lineage>
        <taxon>Bacteria</taxon>
        <taxon>Pseudomonadati</taxon>
        <taxon>Pseudomonadota</taxon>
        <taxon>Gammaproteobacteria</taxon>
        <taxon>Oceanospirillales</taxon>
        <taxon>Oceanospirillaceae</taxon>
        <taxon>Oceanobacter</taxon>
    </lineage>
</organism>
<dbReference type="SMART" id="SM00387">
    <property type="entry name" value="HATPase_c"/>
    <property type="match status" value="1"/>
</dbReference>